<dbReference type="CDD" id="cd08760">
    <property type="entry name" value="Cyt_b561_FRRS1_like"/>
    <property type="match status" value="1"/>
</dbReference>
<comment type="cofactor">
    <cofactor evidence="8">
        <name>heme b</name>
        <dbReference type="ChEBI" id="CHEBI:60344"/>
    </cofactor>
    <text evidence="8">Binds 2 heme b groups non-covalently.</text>
</comment>
<dbReference type="SMART" id="SM00665">
    <property type="entry name" value="B561"/>
    <property type="match status" value="1"/>
</dbReference>
<feature type="transmembrane region" description="Helical" evidence="9">
    <location>
        <begin position="338"/>
        <end position="361"/>
    </location>
</feature>
<feature type="transmembrane region" description="Helical" evidence="9">
    <location>
        <begin position="235"/>
        <end position="256"/>
    </location>
</feature>
<reference evidence="13" key="1">
    <citation type="submission" date="2024-03" db="EMBL/GenBank/DDBJ databases">
        <authorList>
            <consortium name="ELIXIR-Norway"/>
            <consortium name="Elixir Norway"/>
        </authorList>
    </citation>
    <scope>NUCLEOTIDE SEQUENCE</scope>
</reference>
<feature type="transmembrane region" description="Helical" evidence="9">
    <location>
        <begin position="315"/>
        <end position="332"/>
    </location>
</feature>
<evidence type="ECO:0000256" key="7">
    <source>
        <dbReference type="ARBA" id="ARBA00023136"/>
    </source>
</evidence>
<keyword evidence="2 8" id="KW-0813">Transport</keyword>
<feature type="chain" id="PRO_5046374439" description="Cytochrome b561 and DOMON domain-containing protein" evidence="10">
    <location>
        <begin position="24"/>
        <end position="382"/>
    </location>
</feature>
<evidence type="ECO:0000256" key="10">
    <source>
        <dbReference type="SAM" id="SignalP"/>
    </source>
</evidence>
<comment type="subcellular location">
    <subcellularLocation>
        <location evidence="1">Membrane</location>
    </subcellularLocation>
</comment>
<evidence type="ECO:0000259" key="11">
    <source>
        <dbReference type="PROSITE" id="PS50836"/>
    </source>
</evidence>
<dbReference type="Pfam" id="PF03188">
    <property type="entry name" value="Cytochrom_B561"/>
    <property type="match status" value="1"/>
</dbReference>
<keyword evidence="4 10" id="KW-0732">Signal</keyword>
<dbReference type="EMBL" id="OZ023704">
    <property type="protein sequence ID" value="CAK9873233.1"/>
    <property type="molecule type" value="Genomic_DNA"/>
</dbReference>
<evidence type="ECO:0000256" key="3">
    <source>
        <dbReference type="ARBA" id="ARBA00022692"/>
    </source>
</evidence>
<accession>A0ABP1BD84</accession>
<evidence type="ECO:0000313" key="14">
    <source>
        <dbReference type="Proteomes" id="UP001497522"/>
    </source>
</evidence>
<proteinExistence type="predicted"/>
<dbReference type="Proteomes" id="UP001497522">
    <property type="component" value="Chromosome 3"/>
</dbReference>
<keyword evidence="6 9" id="KW-1133">Transmembrane helix</keyword>
<dbReference type="PIRSF" id="PIRSF037471">
    <property type="entry name" value="UCP037471"/>
    <property type="match status" value="1"/>
</dbReference>
<dbReference type="PROSITE" id="PS50939">
    <property type="entry name" value="CYTOCHROME_B561"/>
    <property type="match status" value="1"/>
</dbReference>
<gene>
    <name evidence="13" type="ORF">CSSPJE1EN2_LOCUS15803</name>
</gene>
<dbReference type="InterPro" id="IPR006593">
    <property type="entry name" value="Cyt_b561/ferric_Rdtase_TM"/>
</dbReference>
<dbReference type="PANTHER" id="PTHR23130">
    <property type="entry name" value="CYTOCHROME B561 AND DOMON DOMAIN-CONTAINING PROTEIN"/>
    <property type="match status" value="1"/>
</dbReference>
<dbReference type="Gene3D" id="1.20.120.1770">
    <property type="match status" value="1"/>
</dbReference>
<evidence type="ECO:0000256" key="1">
    <source>
        <dbReference type="ARBA" id="ARBA00004370"/>
    </source>
</evidence>
<feature type="transmembrane region" description="Helical" evidence="9">
    <location>
        <begin position="276"/>
        <end position="294"/>
    </location>
</feature>
<dbReference type="PANTHER" id="PTHR23130:SF171">
    <property type="entry name" value="OS01G0895300 PROTEIN"/>
    <property type="match status" value="1"/>
</dbReference>
<keyword evidence="5 8" id="KW-0249">Electron transport</keyword>
<name>A0ABP1BD84_9BRYO</name>
<evidence type="ECO:0000256" key="2">
    <source>
        <dbReference type="ARBA" id="ARBA00022448"/>
    </source>
</evidence>
<dbReference type="InterPro" id="IPR005018">
    <property type="entry name" value="DOMON_domain"/>
</dbReference>
<organism evidence="13 14">
    <name type="scientific">Sphagnum jensenii</name>
    <dbReference type="NCBI Taxonomy" id="128206"/>
    <lineage>
        <taxon>Eukaryota</taxon>
        <taxon>Viridiplantae</taxon>
        <taxon>Streptophyta</taxon>
        <taxon>Embryophyta</taxon>
        <taxon>Bryophyta</taxon>
        <taxon>Sphagnophytina</taxon>
        <taxon>Sphagnopsida</taxon>
        <taxon>Sphagnales</taxon>
        <taxon>Sphagnaceae</taxon>
        <taxon>Sphagnum</taxon>
    </lineage>
</organism>
<evidence type="ECO:0000256" key="8">
    <source>
        <dbReference type="PIRNR" id="PIRNR037471"/>
    </source>
</evidence>
<feature type="domain" description="DOMON" evidence="11">
    <location>
        <begin position="48"/>
        <end position="165"/>
    </location>
</feature>
<evidence type="ECO:0000256" key="6">
    <source>
        <dbReference type="ARBA" id="ARBA00022989"/>
    </source>
</evidence>
<sequence>MLRFTALYTVLAALLMVRSTVYAQCDQQSLQAITPAPFNTSNLKCQNAFSQQAWSRRINGTDTLEIVYIAPVTAGNWVGLGFSYTGKMDGSVALLAVMNASSTSPTPSWWSLYSHGINLLSDAQSSFSHNLTLQYSNGNVYISAVVNITAILAPNTPDSLLFALGQVYGSMPGQHSAESSQVASFAPAGTLPKGYKISTDHLRKAHAAVNIVGWGILLPVGAIIARYCRLWDPTWFYLHVTFQVLGFILIVAGLILGTNLYGRLKGLSGISRHRALGIFVFVLACLQILAIVLRPKKDAKLRRYWNWYHSWVGRIALLLAAVNILVGIHVAHEKRSVTVGYGVIAALEITAFLLLESLYWIKRSKKPQVPHHAPAFGYGDDV</sequence>
<feature type="transmembrane region" description="Helical" evidence="9">
    <location>
        <begin position="207"/>
        <end position="228"/>
    </location>
</feature>
<evidence type="ECO:0000256" key="5">
    <source>
        <dbReference type="ARBA" id="ARBA00022982"/>
    </source>
</evidence>
<feature type="signal peptide" evidence="10">
    <location>
        <begin position="1"/>
        <end position="23"/>
    </location>
</feature>
<keyword evidence="3 9" id="KW-0812">Transmembrane</keyword>
<feature type="domain" description="Cytochrome b561" evidence="12">
    <location>
        <begin position="168"/>
        <end position="364"/>
    </location>
</feature>
<dbReference type="InterPro" id="IPR017214">
    <property type="entry name" value="UCP037471"/>
</dbReference>
<keyword evidence="14" id="KW-1185">Reference proteome</keyword>
<protein>
    <recommendedName>
        <fullName evidence="8">Cytochrome b561 and DOMON domain-containing protein</fullName>
    </recommendedName>
</protein>
<evidence type="ECO:0000256" key="9">
    <source>
        <dbReference type="SAM" id="Phobius"/>
    </source>
</evidence>
<evidence type="ECO:0000313" key="13">
    <source>
        <dbReference type="EMBL" id="CAK9873233.1"/>
    </source>
</evidence>
<keyword evidence="7 8" id="KW-0472">Membrane</keyword>
<evidence type="ECO:0000256" key="4">
    <source>
        <dbReference type="ARBA" id="ARBA00022729"/>
    </source>
</evidence>
<evidence type="ECO:0000259" key="12">
    <source>
        <dbReference type="PROSITE" id="PS50939"/>
    </source>
</evidence>
<dbReference type="PROSITE" id="PS50836">
    <property type="entry name" value="DOMON"/>
    <property type="match status" value="1"/>
</dbReference>